<accession>A0ABZ1CJY1</accession>
<gene>
    <name evidence="3" type="ORF">VA613_02110</name>
</gene>
<organism evidence="3 4">
    <name type="scientific">Thiobacillus sedimenti</name>
    <dbReference type="NCBI Taxonomy" id="3110231"/>
    <lineage>
        <taxon>Bacteria</taxon>
        <taxon>Pseudomonadati</taxon>
        <taxon>Pseudomonadota</taxon>
        <taxon>Betaproteobacteria</taxon>
        <taxon>Nitrosomonadales</taxon>
        <taxon>Thiobacillaceae</taxon>
        <taxon>Thiobacillus</taxon>
    </lineage>
</organism>
<sequence length="88" mass="9246">MNAERLTRVVARLAAPIFLFLATVALTPAHAGAPHPAPAASHEPLQSLGAGAAEGVWTCPMHAEVHEHAPGKCPICKMKLVKAKPRRA</sequence>
<evidence type="ECO:0000313" key="4">
    <source>
        <dbReference type="Proteomes" id="UP001334732"/>
    </source>
</evidence>
<feature type="chain" id="PRO_5047078156" evidence="1">
    <location>
        <begin position="32"/>
        <end position="88"/>
    </location>
</feature>
<feature type="domain" description="Heavy metal binding" evidence="2">
    <location>
        <begin position="56"/>
        <end position="82"/>
    </location>
</feature>
<dbReference type="EMBL" id="CP141769">
    <property type="protein sequence ID" value="WRS39688.1"/>
    <property type="molecule type" value="Genomic_DNA"/>
</dbReference>
<evidence type="ECO:0000259" key="2">
    <source>
        <dbReference type="Pfam" id="PF19335"/>
    </source>
</evidence>
<reference evidence="3 4" key="1">
    <citation type="submission" date="2023-12" db="EMBL/GenBank/DDBJ databases">
        <title>Thiobacillus sedimentum sp. nov., a chemolithoautotrophic sulfur-oxidizing bacterium isolated from freshwater sediment.</title>
        <authorList>
            <person name="Luo J."/>
            <person name="Dai C."/>
        </authorList>
    </citation>
    <scope>NUCLEOTIDE SEQUENCE [LARGE SCALE GENOMIC DNA]</scope>
    <source>
        <strain evidence="3 4">SCUT-2</strain>
    </source>
</reference>
<feature type="signal peptide" evidence="1">
    <location>
        <begin position="1"/>
        <end position="31"/>
    </location>
</feature>
<protein>
    <submittedName>
        <fullName evidence="3">Heavy metal-binding domain-containing protein</fullName>
    </submittedName>
</protein>
<dbReference type="InterPro" id="IPR045800">
    <property type="entry name" value="HMBD"/>
</dbReference>
<name>A0ABZ1CJY1_9PROT</name>
<dbReference type="RefSeq" id="WP_324780220.1">
    <property type="nucleotide sequence ID" value="NZ_CP141769.1"/>
</dbReference>
<dbReference type="Proteomes" id="UP001334732">
    <property type="component" value="Chromosome"/>
</dbReference>
<evidence type="ECO:0000256" key="1">
    <source>
        <dbReference type="SAM" id="SignalP"/>
    </source>
</evidence>
<dbReference type="Pfam" id="PF19335">
    <property type="entry name" value="HMBD"/>
    <property type="match status" value="1"/>
</dbReference>
<proteinExistence type="predicted"/>
<keyword evidence="1" id="KW-0732">Signal</keyword>
<evidence type="ECO:0000313" key="3">
    <source>
        <dbReference type="EMBL" id="WRS39688.1"/>
    </source>
</evidence>
<keyword evidence="4" id="KW-1185">Reference proteome</keyword>